<dbReference type="GO" id="GO:0043564">
    <property type="term" value="C:Ku70:Ku80 complex"/>
    <property type="evidence" value="ECO:0007669"/>
    <property type="project" value="InterPro"/>
</dbReference>
<dbReference type="Pfam" id="PF08785">
    <property type="entry name" value="Ku_PK_bind"/>
    <property type="match status" value="1"/>
</dbReference>
<keyword evidence="23" id="KW-1185">Reference proteome</keyword>
<dbReference type="EC" id="3.6.4.12" evidence="4"/>
<dbReference type="InterPro" id="IPR024193">
    <property type="entry name" value="Ku80"/>
</dbReference>
<keyword evidence="9" id="KW-0378">Hydrolase</keyword>
<name>A0A074YSU1_AURSE</name>
<organism evidence="22 23">
    <name type="scientific">Aureobasidium subglaciale (strain EXF-2481)</name>
    <name type="common">Aureobasidium pullulans var. subglaciale</name>
    <dbReference type="NCBI Taxonomy" id="1043005"/>
    <lineage>
        <taxon>Eukaryota</taxon>
        <taxon>Fungi</taxon>
        <taxon>Dikarya</taxon>
        <taxon>Ascomycota</taxon>
        <taxon>Pezizomycotina</taxon>
        <taxon>Dothideomycetes</taxon>
        <taxon>Dothideomycetidae</taxon>
        <taxon>Dothideales</taxon>
        <taxon>Saccotheciaceae</taxon>
        <taxon>Aureobasidium</taxon>
    </lineage>
</organism>
<dbReference type="HOGENOM" id="CLU_010975_1_1_1"/>
<keyword evidence="10" id="KW-0347">Helicase</keyword>
<dbReference type="Gene3D" id="1.25.40.240">
    <property type="entry name" value="Ku, C-terminal domain"/>
    <property type="match status" value="1"/>
</dbReference>
<feature type="compositionally biased region" description="Basic residues" evidence="20">
    <location>
        <begin position="575"/>
        <end position="585"/>
    </location>
</feature>
<keyword evidence="14" id="KW-0233">DNA recombination</keyword>
<evidence type="ECO:0000256" key="8">
    <source>
        <dbReference type="ARBA" id="ARBA00022763"/>
    </source>
</evidence>
<dbReference type="FunFam" id="1.10.1600.10:FF:000002">
    <property type="entry name" value="X-ray repair cross-complementing protein 5"/>
    <property type="match status" value="1"/>
</dbReference>
<evidence type="ECO:0000256" key="11">
    <source>
        <dbReference type="ARBA" id="ARBA00022840"/>
    </source>
</evidence>
<evidence type="ECO:0000256" key="4">
    <source>
        <dbReference type="ARBA" id="ARBA00012551"/>
    </source>
</evidence>
<dbReference type="GO" id="GO:0006310">
    <property type="term" value="P:DNA recombination"/>
    <property type="evidence" value="ECO:0007669"/>
    <property type="project" value="UniProtKB-KW"/>
</dbReference>
<dbReference type="SUPFAM" id="SSF101420">
    <property type="entry name" value="C-terminal domain of Ku80"/>
    <property type="match status" value="1"/>
</dbReference>
<dbReference type="PANTHER" id="PTHR12604:SF4">
    <property type="entry name" value="X-RAY REPAIR CROSS-COMPLEMENTING PROTEIN 5"/>
    <property type="match status" value="1"/>
</dbReference>
<evidence type="ECO:0000256" key="6">
    <source>
        <dbReference type="ARBA" id="ARBA00022454"/>
    </source>
</evidence>
<dbReference type="InParanoid" id="A0A074YSU1"/>
<dbReference type="InterPro" id="IPR036494">
    <property type="entry name" value="Ku_C_sf"/>
</dbReference>
<dbReference type="InterPro" id="IPR006164">
    <property type="entry name" value="DNA_bd_Ku70/Ku80"/>
</dbReference>
<dbReference type="SUPFAM" id="SSF53300">
    <property type="entry name" value="vWA-like"/>
    <property type="match status" value="1"/>
</dbReference>
<evidence type="ECO:0000313" key="22">
    <source>
        <dbReference type="EMBL" id="KER00751.1"/>
    </source>
</evidence>
<evidence type="ECO:0000256" key="10">
    <source>
        <dbReference type="ARBA" id="ARBA00022806"/>
    </source>
</evidence>
<feature type="region of interest" description="Disordered" evidence="20">
    <location>
        <begin position="568"/>
        <end position="589"/>
    </location>
</feature>
<dbReference type="InterPro" id="IPR036465">
    <property type="entry name" value="vWFA_dom_sf"/>
</dbReference>
<keyword evidence="16" id="KW-0539">Nucleus</keyword>
<evidence type="ECO:0000256" key="2">
    <source>
        <dbReference type="ARBA" id="ARBA00004574"/>
    </source>
</evidence>
<comment type="function">
    <text evidence="17">Single-stranded DNA-dependent ATP-dependent helicase. Involved in non-homologous end joining (NHEJ) DNA double strand break repair. DNA-binding is sequence-independent but has a high affinity to nicks in double-stranded DNA and to the ends of duplex DNA. Binds to naturally occurring chromosomal ends, and therefore provides chromosomal end protection. Required also for telomere recombination to repair telomeric ends in the absence of telomerase. KU70, of the KU70/KU80 heterodimer, binds to the stem loop of TLC1, the RNA component of telomerase. Involved in telomere maintenance. Interacts with telomeric repeats and subtelomeric sequences thereby controlling telomere length and protecting against subtelomeric rearrangement. Maintains telomeric chromatin, which is involved in silencing the expression of genes located at the telomere. Required for mating-type switching.</text>
</comment>
<keyword evidence="11" id="KW-0067">ATP-binding</keyword>
<dbReference type="SMART" id="SM00559">
    <property type="entry name" value="Ku78"/>
    <property type="match status" value="1"/>
</dbReference>
<keyword evidence="8" id="KW-0227">DNA damage</keyword>
<dbReference type="OrthoDB" id="30826at2759"/>
<evidence type="ECO:0000256" key="3">
    <source>
        <dbReference type="ARBA" id="ARBA00007726"/>
    </source>
</evidence>
<dbReference type="FunFam" id="2.40.290.10:FF:000008">
    <property type="entry name" value="ATP-dependent DNA helicase II subunit 2"/>
    <property type="match status" value="1"/>
</dbReference>
<evidence type="ECO:0000256" key="20">
    <source>
        <dbReference type="SAM" id="MobiDB-lite"/>
    </source>
</evidence>
<comment type="similarity">
    <text evidence="3">Belongs to the ku80 family.</text>
</comment>
<keyword evidence="6" id="KW-0158">Chromosome</keyword>
<dbReference type="Pfam" id="PF02735">
    <property type="entry name" value="Ku"/>
    <property type="match status" value="1"/>
</dbReference>
<dbReference type="GO" id="GO:0016787">
    <property type="term" value="F:hydrolase activity"/>
    <property type="evidence" value="ECO:0007669"/>
    <property type="project" value="UniProtKB-KW"/>
</dbReference>
<dbReference type="Pfam" id="PF03731">
    <property type="entry name" value="Ku_N"/>
    <property type="match status" value="1"/>
</dbReference>
<dbReference type="Gene3D" id="3.40.50.410">
    <property type="entry name" value="von Willebrand factor, type A domain"/>
    <property type="match status" value="1"/>
</dbReference>
<dbReference type="FunCoup" id="A0A074YSU1">
    <property type="interactions" value="129"/>
</dbReference>
<evidence type="ECO:0000256" key="12">
    <source>
        <dbReference type="ARBA" id="ARBA00022895"/>
    </source>
</evidence>
<dbReference type="GO" id="GO:0003690">
    <property type="term" value="F:double-stranded DNA binding"/>
    <property type="evidence" value="ECO:0007669"/>
    <property type="project" value="TreeGrafter"/>
</dbReference>
<evidence type="ECO:0000256" key="7">
    <source>
        <dbReference type="ARBA" id="ARBA00022741"/>
    </source>
</evidence>
<dbReference type="InterPro" id="IPR005161">
    <property type="entry name" value="Ku_N"/>
</dbReference>
<evidence type="ECO:0000256" key="15">
    <source>
        <dbReference type="ARBA" id="ARBA00023204"/>
    </source>
</evidence>
<evidence type="ECO:0000256" key="9">
    <source>
        <dbReference type="ARBA" id="ARBA00022801"/>
    </source>
</evidence>
<dbReference type="GeneID" id="25362173"/>
<reference evidence="22 23" key="1">
    <citation type="journal article" date="2014" name="BMC Genomics">
        <title>Genome sequencing of four Aureobasidium pullulans varieties: biotechnological potential, stress tolerance, and description of new species.</title>
        <authorList>
            <person name="Gostin Ar C."/>
            <person name="Ohm R.A."/>
            <person name="Kogej T."/>
            <person name="Sonjak S."/>
            <person name="Turk M."/>
            <person name="Zajc J."/>
            <person name="Zalar P."/>
            <person name="Grube M."/>
            <person name="Sun H."/>
            <person name="Han J."/>
            <person name="Sharma A."/>
            <person name="Chiniquy J."/>
            <person name="Ngan C.Y."/>
            <person name="Lipzen A."/>
            <person name="Barry K."/>
            <person name="Grigoriev I.V."/>
            <person name="Gunde-Cimerman N."/>
        </authorList>
    </citation>
    <scope>NUCLEOTIDE SEQUENCE [LARGE SCALE GENOMIC DNA]</scope>
    <source>
        <strain evidence="22 23">EXF-2481</strain>
    </source>
</reference>
<dbReference type="InterPro" id="IPR002035">
    <property type="entry name" value="VWF_A"/>
</dbReference>
<evidence type="ECO:0000259" key="21">
    <source>
        <dbReference type="PROSITE" id="PS50234"/>
    </source>
</evidence>
<keyword evidence="12" id="KW-0779">Telomere</keyword>
<dbReference type="SUPFAM" id="SSF100939">
    <property type="entry name" value="SPOC domain-like"/>
    <property type="match status" value="1"/>
</dbReference>
<comment type="subcellular location">
    <subcellularLocation>
        <location evidence="2">Chromosome</location>
        <location evidence="2">Telomere</location>
    </subcellularLocation>
    <subcellularLocation>
        <location evidence="1">Nucleus</location>
    </subcellularLocation>
</comment>
<evidence type="ECO:0000256" key="1">
    <source>
        <dbReference type="ARBA" id="ARBA00004123"/>
    </source>
</evidence>
<dbReference type="Gene3D" id="2.40.290.10">
    <property type="match status" value="1"/>
</dbReference>
<dbReference type="PIRSF" id="PIRSF016570">
    <property type="entry name" value="Ku80"/>
    <property type="match status" value="1"/>
</dbReference>
<evidence type="ECO:0000256" key="14">
    <source>
        <dbReference type="ARBA" id="ARBA00023172"/>
    </source>
</evidence>
<dbReference type="GO" id="GO:0005524">
    <property type="term" value="F:ATP binding"/>
    <property type="evidence" value="ECO:0007669"/>
    <property type="project" value="UniProtKB-KW"/>
</dbReference>
<evidence type="ECO:0000256" key="19">
    <source>
        <dbReference type="ARBA" id="ARBA00047995"/>
    </source>
</evidence>
<keyword evidence="13" id="KW-0238">DNA-binding</keyword>
<evidence type="ECO:0000256" key="17">
    <source>
        <dbReference type="ARBA" id="ARBA00024890"/>
    </source>
</evidence>
<dbReference type="GO" id="GO:0003678">
    <property type="term" value="F:DNA helicase activity"/>
    <property type="evidence" value="ECO:0007669"/>
    <property type="project" value="UniProtKB-EC"/>
</dbReference>
<dbReference type="GO" id="GO:0000723">
    <property type="term" value="P:telomere maintenance"/>
    <property type="evidence" value="ECO:0007669"/>
    <property type="project" value="InterPro"/>
</dbReference>
<dbReference type="Gene3D" id="1.10.1600.10">
    <property type="match status" value="1"/>
</dbReference>
<protein>
    <recommendedName>
        <fullName evidence="5">ATP-dependent DNA helicase II subunit 2</fullName>
        <ecNumber evidence="4">3.6.4.12</ecNumber>
    </recommendedName>
    <alternativeName>
        <fullName evidence="18">ATP-dependent DNA helicase II subunit Ku80</fullName>
    </alternativeName>
</protein>
<dbReference type="InterPro" id="IPR016194">
    <property type="entry name" value="SPOC-like_C_dom_sf"/>
</dbReference>
<evidence type="ECO:0000313" key="23">
    <source>
        <dbReference type="Proteomes" id="UP000030641"/>
    </source>
</evidence>
<proteinExistence type="inferred from homology"/>
<sequence>MAQKEATVYIVDVGKSMGQKHNGREITDLDWALTYVWDKITTTVSTERKTANLAVVGLRTDGTLNALDLPDEDGNLQGNGYQNITVLKELGQALMPDVRRLKQQLIPSETDAGDAISALIIAIHMIATLTTGKEGKPLAYTRRIVLVTNGTGSTASEDLDRDLAEIVDKCKKEGIELVILGVDFDDPEYGFKEEDKDPIKAENEKLFKELVDGCHGLYGTLGFAIDEMVIPRMKTVRPVHSYKGYLTLGDPENYDSAMAIDVERYPRVMVAKPPSASQFVVRPNVAAGETQSQFAPSDEDPKPNDLAAVKNARTYQVPDEEAPGGKREVEQDELARGFSYGSTVVPIEEADKNVTDFESKQGIDIIGFVVKEQYERYLDMSKTHVVVAQRTNEKAIMALSSFIHALYELDTYAVARLVSKDGKSPTMILLAPSVDADVECLFEVELPFAEDLRSYRFPALDKIVTVSGKELKQHRFLPSDDLVDTMSDYVDAMDLSIFGADEEGKPAEYAPIEDTFSPAVHRIGQVIRHRAMNPDENLPPISEILVKYSKPPQELVDGAKDSLKAVTKAADVKKVPPKSKSRKGRRDAAKPLSGLDVTALLSAKGRKPKISPQNAIPEFKQILDDADHEETQSAFLQLGRIISNFIRNSVGESGYGRALEAIRVMREEAIDLEKAGFFNEFMGSLKKDILTGELDGDRKDMWFMIRANRMGLIQAKECGETGKEGTVGEDEAKEFLSARLSV</sequence>
<dbReference type="GO" id="GO:0006303">
    <property type="term" value="P:double-strand break repair via nonhomologous end joining"/>
    <property type="evidence" value="ECO:0007669"/>
    <property type="project" value="InterPro"/>
</dbReference>
<evidence type="ECO:0000256" key="16">
    <source>
        <dbReference type="ARBA" id="ARBA00023242"/>
    </source>
</evidence>
<evidence type="ECO:0000256" key="18">
    <source>
        <dbReference type="ARBA" id="ARBA00031847"/>
    </source>
</evidence>
<evidence type="ECO:0000256" key="5">
    <source>
        <dbReference type="ARBA" id="ARBA00021792"/>
    </source>
</evidence>
<dbReference type="GO" id="GO:0003684">
    <property type="term" value="F:damaged DNA binding"/>
    <property type="evidence" value="ECO:0007669"/>
    <property type="project" value="InterPro"/>
</dbReference>
<keyword evidence="7" id="KW-0547">Nucleotide-binding</keyword>
<accession>A0A074YSU1</accession>
<keyword evidence="15" id="KW-0234">DNA repair</keyword>
<dbReference type="AlphaFoldDB" id="A0A074YSU1"/>
<dbReference type="Proteomes" id="UP000030641">
    <property type="component" value="Unassembled WGS sequence"/>
</dbReference>
<dbReference type="OMA" id="WAMQYVW"/>
<feature type="domain" description="VWFA" evidence="21">
    <location>
        <begin position="6"/>
        <end position="182"/>
    </location>
</feature>
<dbReference type="EMBL" id="KL584749">
    <property type="protein sequence ID" value="KER00751.1"/>
    <property type="molecule type" value="Genomic_DNA"/>
</dbReference>
<evidence type="ECO:0000256" key="13">
    <source>
        <dbReference type="ARBA" id="ARBA00023125"/>
    </source>
</evidence>
<dbReference type="RefSeq" id="XP_013349268.1">
    <property type="nucleotide sequence ID" value="XM_013493814.1"/>
</dbReference>
<dbReference type="PANTHER" id="PTHR12604">
    <property type="entry name" value="KU AUTOANTIGEN DNA HELICASE"/>
    <property type="match status" value="1"/>
</dbReference>
<dbReference type="InterPro" id="IPR014893">
    <property type="entry name" value="Ku_PK_bind"/>
</dbReference>
<comment type="catalytic activity">
    <reaction evidence="19">
        <text>ATP + H2O = ADP + phosphate + H(+)</text>
        <dbReference type="Rhea" id="RHEA:13065"/>
        <dbReference type="ChEBI" id="CHEBI:15377"/>
        <dbReference type="ChEBI" id="CHEBI:15378"/>
        <dbReference type="ChEBI" id="CHEBI:30616"/>
        <dbReference type="ChEBI" id="CHEBI:43474"/>
        <dbReference type="ChEBI" id="CHEBI:456216"/>
        <dbReference type="EC" id="3.6.4.12"/>
    </reaction>
</comment>
<dbReference type="GO" id="GO:0000781">
    <property type="term" value="C:chromosome, telomeric region"/>
    <property type="evidence" value="ECO:0007669"/>
    <property type="project" value="UniProtKB-SubCell"/>
</dbReference>
<dbReference type="CDD" id="cd00873">
    <property type="entry name" value="KU80"/>
    <property type="match status" value="1"/>
</dbReference>
<dbReference type="PROSITE" id="PS50234">
    <property type="entry name" value="VWFA"/>
    <property type="match status" value="1"/>
</dbReference>
<dbReference type="FunFam" id="3.40.50.410:FF:000073">
    <property type="entry name" value="ATP-dependent DNA helicase II subunit 2"/>
    <property type="match status" value="1"/>
</dbReference>
<dbReference type="GO" id="GO:0042162">
    <property type="term" value="F:telomeric DNA binding"/>
    <property type="evidence" value="ECO:0007669"/>
    <property type="project" value="InterPro"/>
</dbReference>
<gene>
    <name evidence="22" type="ORF">AUEXF2481DRAFT_156001</name>
</gene>
<dbReference type="STRING" id="1043005.A0A074YSU1"/>